<organism evidence="2 3">
    <name type="scientific">Catenaria anguillulae PL171</name>
    <dbReference type="NCBI Taxonomy" id="765915"/>
    <lineage>
        <taxon>Eukaryota</taxon>
        <taxon>Fungi</taxon>
        <taxon>Fungi incertae sedis</taxon>
        <taxon>Blastocladiomycota</taxon>
        <taxon>Blastocladiomycetes</taxon>
        <taxon>Blastocladiales</taxon>
        <taxon>Catenariaceae</taxon>
        <taxon>Catenaria</taxon>
    </lineage>
</organism>
<feature type="compositionally biased region" description="Acidic residues" evidence="1">
    <location>
        <begin position="226"/>
        <end position="236"/>
    </location>
</feature>
<dbReference type="Proteomes" id="UP000193411">
    <property type="component" value="Unassembled WGS sequence"/>
</dbReference>
<proteinExistence type="predicted"/>
<accession>A0A1Y2HH99</accession>
<evidence type="ECO:0000313" key="2">
    <source>
        <dbReference type="EMBL" id="ORZ33261.1"/>
    </source>
</evidence>
<protein>
    <submittedName>
        <fullName evidence="2">Uncharacterized protein</fullName>
    </submittedName>
</protein>
<feature type="region of interest" description="Disordered" evidence="1">
    <location>
        <begin position="212"/>
        <end position="247"/>
    </location>
</feature>
<evidence type="ECO:0000313" key="3">
    <source>
        <dbReference type="Proteomes" id="UP000193411"/>
    </source>
</evidence>
<sequence length="247" mass="26344">MHTMQPLPLSTISSTMRRLASAPFSSLTRATIALAVVTLTLATTSNQVAQAAVVPLPQGVESKASLQVGIPTSRSRSPVPKPSTTPTVNPAATMPFPLGTYQVDPFHTISFRPDGSALVAAHQLCFQQSDCPATTFAGSWTYSPDSHQLRVATTSPIVSAMRWTIVTPTSSSPSTGVVKMKLVPGSEEGDFPVEPRLNEKLITSVGRTALRAAGRASVDNHSDRDANEDDEDDLKDGEEPWMYIEGP</sequence>
<reference evidence="2 3" key="1">
    <citation type="submission" date="2016-07" db="EMBL/GenBank/DDBJ databases">
        <title>Pervasive Adenine N6-methylation of Active Genes in Fungi.</title>
        <authorList>
            <consortium name="DOE Joint Genome Institute"/>
            <person name="Mondo S.J."/>
            <person name="Dannebaum R.O."/>
            <person name="Kuo R.C."/>
            <person name="Labutti K."/>
            <person name="Haridas S."/>
            <person name="Kuo A."/>
            <person name="Salamov A."/>
            <person name="Ahrendt S.R."/>
            <person name="Lipzen A."/>
            <person name="Sullivan W."/>
            <person name="Andreopoulos W.B."/>
            <person name="Clum A."/>
            <person name="Lindquist E."/>
            <person name="Daum C."/>
            <person name="Ramamoorthy G.K."/>
            <person name="Gryganskyi A."/>
            <person name="Culley D."/>
            <person name="Magnuson J.K."/>
            <person name="James T.Y."/>
            <person name="O'Malley M.A."/>
            <person name="Stajich J.E."/>
            <person name="Spatafora J.W."/>
            <person name="Visel A."/>
            <person name="Grigoriev I.V."/>
        </authorList>
    </citation>
    <scope>NUCLEOTIDE SEQUENCE [LARGE SCALE GENOMIC DNA]</scope>
    <source>
        <strain evidence="2 3">PL171</strain>
    </source>
</reference>
<gene>
    <name evidence="2" type="ORF">BCR44DRAFT_1438623</name>
</gene>
<dbReference type="EMBL" id="MCFL01000037">
    <property type="protein sequence ID" value="ORZ33261.1"/>
    <property type="molecule type" value="Genomic_DNA"/>
</dbReference>
<feature type="region of interest" description="Disordered" evidence="1">
    <location>
        <begin position="67"/>
        <end position="90"/>
    </location>
</feature>
<dbReference type="AlphaFoldDB" id="A0A1Y2HH99"/>
<evidence type="ECO:0000256" key="1">
    <source>
        <dbReference type="SAM" id="MobiDB-lite"/>
    </source>
</evidence>
<keyword evidence="3" id="KW-1185">Reference proteome</keyword>
<comment type="caution">
    <text evidence="2">The sequence shown here is derived from an EMBL/GenBank/DDBJ whole genome shotgun (WGS) entry which is preliminary data.</text>
</comment>
<name>A0A1Y2HH99_9FUNG</name>
<feature type="compositionally biased region" description="Low complexity" evidence="1">
    <location>
        <begin position="71"/>
        <end position="88"/>
    </location>
</feature>